<accession>A0A1N7PUI0</accession>
<protein>
    <submittedName>
        <fullName evidence="1">Uncharacterized protein</fullName>
    </submittedName>
</protein>
<sequence length="97" mass="10157">MAQLRRRSGKKEGGKAILHKYEDQKAKLEIEIDATVANGLMLSAVDHGGALNGILTINGQSFNVSVIGGRIDSIDSDGTKIGGTGVIAFSSLSRDSE</sequence>
<organism evidence="1 2">
    <name type="scientific">Rhodobacter aestuarii</name>
    <dbReference type="NCBI Taxonomy" id="453582"/>
    <lineage>
        <taxon>Bacteria</taxon>
        <taxon>Pseudomonadati</taxon>
        <taxon>Pseudomonadota</taxon>
        <taxon>Alphaproteobacteria</taxon>
        <taxon>Rhodobacterales</taxon>
        <taxon>Rhodobacter group</taxon>
        <taxon>Rhodobacter</taxon>
    </lineage>
</organism>
<keyword evidence="2" id="KW-1185">Reference proteome</keyword>
<dbReference type="STRING" id="453582.SAMN05421580_11177"/>
<reference evidence="2" key="1">
    <citation type="submission" date="2017-01" db="EMBL/GenBank/DDBJ databases">
        <authorList>
            <person name="Varghese N."/>
            <person name="Submissions S."/>
        </authorList>
    </citation>
    <scope>NUCLEOTIDE SEQUENCE [LARGE SCALE GENOMIC DNA]</scope>
    <source>
        <strain evidence="2">DSM 19945</strain>
    </source>
</reference>
<evidence type="ECO:0000313" key="2">
    <source>
        <dbReference type="Proteomes" id="UP000186221"/>
    </source>
</evidence>
<dbReference type="EMBL" id="FTOG01000011">
    <property type="protein sequence ID" value="SIT14200.1"/>
    <property type="molecule type" value="Genomic_DNA"/>
</dbReference>
<gene>
    <name evidence="1" type="ORF">SAMN05421580_11177</name>
</gene>
<dbReference type="Proteomes" id="UP000186221">
    <property type="component" value="Unassembled WGS sequence"/>
</dbReference>
<dbReference type="AlphaFoldDB" id="A0A1N7PUI0"/>
<dbReference type="RefSeq" id="WP_076485964.1">
    <property type="nucleotide sequence ID" value="NZ_FTOG01000011.1"/>
</dbReference>
<evidence type="ECO:0000313" key="1">
    <source>
        <dbReference type="EMBL" id="SIT14200.1"/>
    </source>
</evidence>
<name>A0A1N7PUI0_9RHOB</name>
<proteinExistence type="predicted"/>